<feature type="domain" description="DUF6314" evidence="1">
    <location>
        <begin position="32"/>
        <end position="81"/>
    </location>
</feature>
<organism evidence="2 3">
    <name type="scientific">Rickettsia conorii subsp. heilongjiangensis</name>
    <dbReference type="NCBI Taxonomy" id="226665"/>
    <lineage>
        <taxon>Bacteria</taxon>
        <taxon>Pseudomonadati</taxon>
        <taxon>Pseudomonadota</taxon>
        <taxon>Alphaproteobacteria</taxon>
        <taxon>Rickettsiales</taxon>
        <taxon>Rickettsiaceae</taxon>
        <taxon>Rickettsieae</taxon>
        <taxon>Rickettsia</taxon>
        <taxon>spotted fever group</taxon>
    </lineage>
</organism>
<dbReference type="Pfam" id="PF19834">
    <property type="entry name" value="DUF6314"/>
    <property type="match status" value="1"/>
</dbReference>
<name>A0AAD1GJJ9_RICCR</name>
<dbReference type="EMBL" id="AP019863">
    <property type="protein sequence ID" value="BBM92866.1"/>
    <property type="molecule type" value="Genomic_DNA"/>
</dbReference>
<evidence type="ECO:0000313" key="2">
    <source>
        <dbReference type="EMBL" id="BBM92866.1"/>
    </source>
</evidence>
<proteinExistence type="predicted"/>
<dbReference type="InterPro" id="IPR045632">
    <property type="entry name" value="DUF6314"/>
</dbReference>
<reference evidence="2" key="1">
    <citation type="journal article" date="2019" name="Front. Microbiol.">
        <title>Genomic features of Rickettsia heilongjiangensis revealed by intraspecies comparison and detailed comparison with Rickettsia japonica.</title>
        <authorList>
            <person name="Kasama K."/>
            <person name="Fujita H."/>
            <person name="Yamamoto S."/>
            <person name="Ooka T."/>
            <person name="Gotoh Y."/>
            <person name="Ogura Y."/>
            <person name="Ando S."/>
            <person name="Hayashi T."/>
        </authorList>
    </citation>
    <scope>NUCLEOTIDE SEQUENCE</scope>
    <source>
        <strain evidence="2">HCN-13</strain>
    </source>
</reference>
<dbReference type="Proteomes" id="UP000422519">
    <property type="component" value="Chromosome"/>
</dbReference>
<evidence type="ECO:0000313" key="3">
    <source>
        <dbReference type="Proteomes" id="UP000422519"/>
    </source>
</evidence>
<evidence type="ECO:0000259" key="1">
    <source>
        <dbReference type="Pfam" id="PF19834"/>
    </source>
</evidence>
<gene>
    <name evidence="2" type="ORF">RHHCN13_07925</name>
</gene>
<sequence length="82" mass="9369">MECKTRSEYAQPYLIGEHASPPKFCRNNSSNHLSIQATGNHLCGKDQYNTTYVFLNTDSFTLSYQVLGPQKDHNINTVFNRI</sequence>
<protein>
    <recommendedName>
        <fullName evidence="1">DUF6314 domain-containing protein</fullName>
    </recommendedName>
</protein>
<dbReference type="AlphaFoldDB" id="A0AAD1GJJ9"/>
<accession>A0AAD1GJJ9</accession>